<dbReference type="EMBL" id="FJ883005">
    <property type="protein sequence ID" value="ACQ55261.1"/>
    <property type="molecule type" value="Genomic_DNA"/>
</dbReference>
<dbReference type="GO" id="GO:0008009">
    <property type="term" value="F:chemokine activity"/>
    <property type="evidence" value="ECO:0007669"/>
    <property type="project" value="InterPro"/>
</dbReference>
<sequence>MNTSRLLVGTILCLCVLLSDLHYAWGKELRCQCINYYSGIPWTATCVYLKPKSAACNQYELIVYNGSERKTCVRVRNTSAFERFNRVTWFKVTKGKGKNISLKLHNGSCAVVS</sequence>
<dbReference type="GO" id="GO:0006955">
    <property type="term" value="P:immune response"/>
    <property type="evidence" value="ECO:0007669"/>
    <property type="project" value="InterPro"/>
</dbReference>
<evidence type="ECO:0000313" key="2">
    <source>
        <dbReference type="EMBL" id="ACQ55261.1"/>
    </source>
</evidence>
<dbReference type="InterPro" id="IPR001811">
    <property type="entry name" value="Chemokine_IL8-like_dom"/>
</dbReference>
<organismHost>
    <name type="scientific">Macaca</name>
    <name type="common">macaques</name>
    <dbReference type="NCBI Taxonomy" id="9539"/>
</organismHost>
<dbReference type="Gene3D" id="2.40.50.40">
    <property type="match status" value="1"/>
</dbReference>
<name>D2E309_SCMVC</name>
<feature type="domain" description="Chemokine interleukin-8-like" evidence="1">
    <location>
        <begin position="30"/>
        <end position="77"/>
    </location>
</feature>
<protein>
    <submittedName>
        <fullName evidence="2">Chemokine vCXCL5</fullName>
    </submittedName>
</protein>
<evidence type="ECO:0000259" key="1">
    <source>
        <dbReference type="Pfam" id="PF00048"/>
    </source>
</evidence>
<organism evidence="2">
    <name type="scientific">Simian cytomegalovirus (strain Colburn)</name>
    <dbReference type="NCBI Taxonomy" id="50292"/>
    <lineage>
        <taxon>Viruses</taxon>
        <taxon>Duplodnaviria</taxon>
        <taxon>Heunggongvirae</taxon>
        <taxon>Peploviricota</taxon>
        <taxon>Herviviricetes</taxon>
        <taxon>Herpesvirales</taxon>
        <taxon>Orthoherpesviridae</taxon>
        <taxon>Betaherpesvirinae</taxon>
        <taxon>Cytomegalovirus</taxon>
        <taxon>Cytomegalovirus cercopithecinebeta5</taxon>
    </lineage>
</organism>
<dbReference type="Pfam" id="PF00048">
    <property type="entry name" value="IL8"/>
    <property type="match status" value="1"/>
</dbReference>
<proteinExistence type="predicted"/>
<dbReference type="InterPro" id="IPR036048">
    <property type="entry name" value="Interleukin_8-like_sf"/>
</dbReference>
<dbReference type="SUPFAM" id="SSF54117">
    <property type="entry name" value="Interleukin 8-like chemokines"/>
    <property type="match status" value="1"/>
</dbReference>
<accession>D2E309</accession>
<dbReference type="GO" id="GO:0005576">
    <property type="term" value="C:extracellular region"/>
    <property type="evidence" value="ECO:0007669"/>
    <property type="project" value="InterPro"/>
</dbReference>
<reference evidence="2" key="1">
    <citation type="journal article" date="2009" name="Virology">
        <title>Patterns of divergence in the vCXCL and vGPCR gene clusters in primate cytomegalovirus genomes.</title>
        <authorList>
            <person name="Alcendor D.J."/>
            <person name="Zong J."/>
            <person name="Dolan A."/>
            <person name="Gatherer D."/>
            <person name="Davison A.J."/>
            <person name="Hayward G.S."/>
        </authorList>
    </citation>
    <scope>NUCLEOTIDE SEQUENCE</scope>
    <source>
        <strain evidence="2">4915</strain>
    </source>
</reference>